<feature type="transmembrane region" description="Helical" evidence="3">
    <location>
        <begin position="372"/>
        <end position="393"/>
    </location>
</feature>
<proteinExistence type="inferred from homology"/>
<feature type="transmembrane region" description="Helical" evidence="3">
    <location>
        <begin position="280"/>
        <end position="299"/>
    </location>
</feature>
<dbReference type="Proteomes" id="UP001579974">
    <property type="component" value="Unassembled WGS sequence"/>
</dbReference>
<reference evidence="4 5" key="1">
    <citation type="journal article" date="2024" name="Int. J. Mol. Sci.">
        <title>Exploration of Alicyclobacillus spp. Genome in Search of Antibiotic Resistance.</title>
        <authorList>
            <person name="Bucka-Kolendo J."/>
            <person name="Kiousi D.E."/>
            <person name="Dekowska A."/>
            <person name="Mikolajczuk-Szczyrba A."/>
            <person name="Karadedos D.M."/>
            <person name="Michael P."/>
            <person name="Galanis A."/>
            <person name="Sokolowska B."/>
        </authorList>
    </citation>
    <scope>NUCLEOTIDE SEQUENCE [LARGE SCALE GENOMIC DNA]</scope>
    <source>
        <strain evidence="4 5">KKP 3000</strain>
    </source>
</reference>
<evidence type="ECO:0000256" key="3">
    <source>
        <dbReference type="SAM" id="Phobius"/>
    </source>
</evidence>
<dbReference type="Pfam" id="PF03323">
    <property type="entry name" value="GerA"/>
    <property type="match status" value="1"/>
</dbReference>
<dbReference type="PANTHER" id="PTHR22550">
    <property type="entry name" value="SPORE GERMINATION PROTEIN"/>
    <property type="match status" value="1"/>
</dbReference>
<organism evidence="4 5">
    <name type="scientific">Alicyclobacillus fastidiosus</name>
    <dbReference type="NCBI Taxonomy" id="392011"/>
    <lineage>
        <taxon>Bacteria</taxon>
        <taxon>Bacillati</taxon>
        <taxon>Bacillota</taxon>
        <taxon>Bacilli</taxon>
        <taxon>Bacillales</taxon>
        <taxon>Alicyclobacillaceae</taxon>
        <taxon>Alicyclobacillus</taxon>
    </lineage>
</organism>
<gene>
    <name evidence="4" type="ORF">KKP3000_001673</name>
</gene>
<evidence type="ECO:0000256" key="1">
    <source>
        <dbReference type="ARBA" id="ARBA00005278"/>
    </source>
</evidence>
<keyword evidence="3" id="KW-1133">Transmembrane helix</keyword>
<feature type="transmembrane region" description="Helical" evidence="3">
    <location>
        <begin position="405"/>
        <end position="431"/>
    </location>
</feature>
<sequence>MKRMTTLTLEELFDGCADITIKTYTFGEPRARYTVTMAYCSVLVDRKDINQFVLPSLEQMAWKRKPSLSSQLEHSNLLNITPLHDSSSSQVVKEVFRGQLLLYLDSDKALFTLDIANPPNRKPEESTMEVTVKGAKDSFTEDLRTNVGLLRKRLPTNTLCYEVFEIGTRSRTKLGLLYLKDLAKPEIIEEVRTRVQKIDREAPTLAMVEEAISDRTFSLFPLIDSTQRPDLAVGSLLNSRFVILMDGMPTAIIAPVSLTELFKSAEDSYFPFFISACQRAVRFAGIVIALLLPGFWIAITSFHPEQLPMLFLATVAMGRYGIPYSDTFETFLMQFMFELFREAGLRLPKAVGQTVAVVGGLMVGDAAIRAGLTSPSMLVVTAVSAVASFTLINPSLTNSVTITKFLIMIFSSIFGLFGFFLSAFGLCIYLTSLESFGVPYLTPFAPINIRELISAMLSKPSTYDDDKPSLITQSKSWFRRGRSR</sequence>
<keyword evidence="5" id="KW-1185">Reference proteome</keyword>
<protein>
    <submittedName>
        <fullName evidence="4">Spore germination protein</fullName>
    </submittedName>
</protein>
<evidence type="ECO:0000313" key="4">
    <source>
        <dbReference type="EMBL" id="MFB5192470.1"/>
    </source>
</evidence>
<dbReference type="PIRSF" id="PIRSF005690">
    <property type="entry name" value="GerBA"/>
    <property type="match status" value="1"/>
</dbReference>
<keyword evidence="2 3" id="KW-0472">Membrane</keyword>
<accession>A0ABV5AJM4</accession>
<dbReference type="RefSeq" id="WP_275473229.1">
    <property type="nucleotide sequence ID" value="NZ_CP162940.1"/>
</dbReference>
<evidence type="ECO:0000256" key="2">
    <source>
        <dbReference type="ARBA" id="ARBA00023136"/>
    </source>
</evidence>
<dbReference type="EMBL" id="JBDXSU010000022">
    <property type="protein sequence ID" value="MFB5192470.1"/>
    <property type="molecule type" value="Genomic_DNA"/>
</dbReference>
<comment type="similarity">
    <text evidence="1">Belongs to the GerABKA family.</text>
</comment>
<dbReference type="PANTHER" id="PTHR22550:SF5">
    <property type="entry name" value="LEUCINE ZIPPER PROTEIN 4"/>
    <property type="match status" value="1"/>
</dbReference>
<name>A0ABV5AJM4_9BACL</name>
<keyword evidence="3" id="KW-0812">Transmembrane</keyword>
<evidence type="ECO:0000313" key="5">
    <source>
        <dbReference type="Proteomes" id="UP001579974"/>
    </source>
</evidence>
<dbReference type="InterPro" id="IPR050768">
    <property type="entry name" value="UPF0353/GerABKA_families"/>
</dbReference>
<comment type="caution">
    <text evidence="4">The sequence shown here is derived from an EMBL/GenBank/DDBJ whole genome shotgun (WGS) entry which is preliminary data.</text>
</comment>
<dbReference type="InterPro" id="IPR004995">
    <property type="entry name" value="Spore_Ger"/>
</dbReference>